<accession>A0A2A6M122</accession>
<comment type="caution">
    <text evidence="1">The sequence shown here is derived from an EMBL/GenBank/DDBJ whole genome shotgun (WGS) entry which is preliminary data.</text>
</comment>
<dbReference type="AlphaFoldDB" id="A0A2A6M122"/>
<evidence type="ECO:0000313" key="1">
    <source>
        <dbReference type="EMBL" id="PDT48471.1"/>
    </source>
</evidence>
<protein>
    <submittedName>
        <fullName evidence="1">Uncharacterized protein</fullName>
    </submittedName>
</protein>
<sequence length="68" mass="7807">MWYQAVNRARSLQRRAPYQARKGRCSTLNCCMSLSLDRGRFKETCSSGFCPRDIAFVGPCAELRDEIE</sequence>
<evidence type="ECO:0000313" key="2">
    <source>
        <dbReference type="Proteomes" id="UP000220353"/>
    </source>
</evidence>
<organism evidence="1 2">
    <name type="scientific">Rhizobium fredii</name>
    <name type="common">Sinorhizobium fredii</name>
    <dbReference type="NCBI Taxonomy" id="380"/>
    <lineage>
        <taxon>Bacteria</taxon>
        <taxon>Pseudomonadati</taxon>
        <taxon>Pseudomonadota</taxon>
        <taxon>Alphaproteobacteria</taxon>
        <taxon>Hyphomicrobiales</taxon>
        <taxon>Rhizobiaceae</taxon>
        <taxon>Sinorhizobium/Ensifer group</taxon>
        <taxon>Sinorhizobium</taxon>
    </lineage>
</organism>
<proteinExistence type="predicted"/>
<gene>
    <name evidence="1" type="ORF">CO661_08330</name>
</gene>
<name>A0A2A6M122_RHIFR</name>
<dbReference type="Proteomes" id="UP000220353">
    <property type="component" value="Unassembled WGS sequence"/>
</dbReference>
<dbReference type="EMBL" id="NWTC01000005">
    <property type="protein sequence ID" value="PDT48471.1"/>
    <property type="molecule type" value="Genomic_DNA"/>
</dbReference>
<reference evidence="1 2" key="1">
    <citation type="submission" date="2017-09" db="EMBL/GenBank/DDBJ databases">
        <title>Comparative genomics of rhizobia isolated from Phaseolus vulgaris in China.</title>
        <authorList>
            <person name="Tong W."/>
        </authorList>
    </citation>
    <scope>NUCLEOTIDE SEQUENCE [LARGE SCALE GENOMIC DNA]</scope>
    <source>
        <strain evidence="1 2">PCH1</strain>
    </source>
</reference>